<comment type="catalytic activity">
    <reaction evidence="7">
        <text>L-cysteinyl-[prolipoprotein] + a 1,2-diacyl-sn-glycero-3-phospho-(1'-sn-glycerol) = an S-1,2-diacyl-sn-glyceryl-L-cysteinyl-[prolipoprotein] + sn-glycerol 1-phosphate + H(+)</text>
        <dbReference type="Rhea" id="RHEA:56712"/>
        <dbReference type="Rhea" id="RHEA-COMP:14679"/>
        <dbReference type="Rhea" id="RHEA-COMP:14680"/>
        <dbReference type="ChEBI" id="CHEBI:15378"/>
        <dbReference type="ChEBI" id="CHEBI:29950"/>
        <dbReference type="ChEBI" id="CHEBI:57685"/>
        <dbReference type="ChEBI" id="CHEBI:64716"/>
        <dbReference type="ChEBI" id="CHEBI:140658"/>
        <dbReference type="EC" id="2.5.1.145"/>
    </reaction>
</comment>
<evidence type="ECO:0000256" key="5">
    <source>
        <dbReference type="ARBA" id="ARBA00022989"/>
    </source>
</evidence>
<protein>
    <recommendedName>
        <fullName evidence="7">Phosphatidylglycerol--prolipoprotein diacylglyceryl transferase</fullName>
        <ecNumber evidence="7">2.5.1.145</ecNumber>
    </recommendedName>
</protein>
<keyword evidence="2 7" id="KW-1003">Cell membrane</keyword>
<feature type="binding site" evidence="7">
    <location>
        <position position="130"/>
    </location>
    <ligand>
        <name>a 1,2-diacyl-sn-glycero-3-phospho-(1'-sn-glycerol)</name>
        <dbReference type="ChEBI" id="CHEBI:64716"/>
    </ligand>
</feature>
<dbReference type="UniPathway" id="UPA00664"/>
<feature type="transmembrane region" description="Helical" evidence="7">
    <location>
        <begin position="44"/>
        <end position="64"/>
    </location>
</feature>
<dbReference type="NCBIfam" id="TIGR00544">
    <property type="entry name" value="lgt"/>
    <property type="match status" value="1"/>
</dbReference>
<evidence type="ECO:0000256" key="6">
    <source>
        <dbReference type="ARBA" id="ARBA00023136"/>
    </source>
</evidence>
<gene>
    <name evidence="7 8" type="primary">lgt</name>
    <name evidence="8" type="ORF">ENR23_06740</name>
</gene>
<dbReference type="AlphaFoldDB" id="A0A832I0Z6"/>
<reference evidence="8" key="1">
    <citation type="journal article" date="2020" name="mSystems">
        <title>Genome- and Community-Level Interaction Insights into Carbon Utilization and Element Cycling Functions of Hydrothermarchaeota in Hydrothermal Sediment.</title>
        <authorList>
            <person name="Zhou Z."/>
            <person name="Liu Y."/>
            <person name="Xu W."/>
            <person name="Pan J."/>
            <person name="Luo Z.H."/>
            <person name="Li M."/>
        </authorList>
    </citation>
    <scope>NUCLEOTIDE SEQUENCE [LARGE SCALE GENOMIC DNA]</scope>
    <source>
        <strain evidence="8">SpSt-381</strain>
    </source>
</reference>
<comment type="subcellular location">
    <subcellularLocation>
        <location evidence="7">Cell membrane</location>
        <topology evidence="7">Multi-pass membrane protein</topology>
    </subcellularLocation>
</comment>
<evidence type="ECO:0000256" key="4">
    <source>
        <dbReference type="ARBA" id="ARBA00022692"/>
    </source>
</evidence>
<evidence type="ECO:0000313" key="8">
    <source>
        <dbReference type="EMBL" id="HGZ43109.1"/>
    </source>
</evidence>
<organism evidence="8">
    <name type="scientific">Eiseniibacteriota bacterium</name>
    <dbReference type="NCBI Taxonomy" id="2212470"/>
    <lineage>
        <taxon>Bacteria</taxon>
        <taxon>Candidatus Eiseniibacteriota</taxon>
    </lineage>
</organism>
<keyword evidence="6 7" id="KW-0472">Membrane</keyword>
<keyword evidence="5 7" id="KW-1133">Transmembrane helix</keyword>
<feature type="transmembrane region" description="Helical" evidence="7">
    <location>
        <begin position="233"/>
        <end position="252"/>
    </location>
</feature>
<dbReference type="PANTHER" id="PTHR30589">
    <property type="entry name" value="PROLIPOPROTEIN DIACYLGLYCERYL TRANSFERASE"/>
    <property type="match status" value="1"/>
</dbReference>
<dbReference type="PANTHER" id="PTHR30589:SF0">
    <property type="entry name" value="PHOSPHATIDYLGLYCEROL--PROLIPOPROTEIN DIACYLGLYCERYL TRANSFERASE"/>
    <property type="match status" value="1"/>
</dbReference>
<dbReference type="HAMAP" id="MF_01147">
    <property type="entry name" value="Lgt"/>
    <property type="match status" value="1"/>
</dbReference>
<dbReference type="Pfam" id="PF01790">
    <property type="entry name" value="LGT"/>
    <property type="match status" value="1"/>
</dbReference>
<comment type="pathway">
    <text evidence="7">Protein modification; lipoprotein biosynthesis (diacylglyceryl transfer).</text>
</comment>
<dbReference type="GO" id="GO:0005886">
    <property type="term" value="C:plasma membrane"/>
    <property type="evidence" value="ECO:0007669"/>
    <property type="project" value="UniProtKB-SubCell"/>
</dbReference>
<evidence type="ECO:0000256" key="3">
    <source>
        <dbReference type="ARBA" id="ARBA00022679"/>
    </source>
</evidence>
<proteinExistence type="inferred from homology"/>
<comment type="function">
    <text evidence="7">Catalyzes the transfer of the diacylglyceryl group from phosphatidylglycerol to the sulfhydryl group of the N-terminal cysteine of a prolipoprotein, the first step in the formation of mature lipoproteins.</text>
</comment>
<feature type="transmembrane region" description="Helical" evidence="7">
    <location>
        <begin position="76"/>
        <end position="102"/>
    </location>
</feature>
<comment type="caution">
    <text evidence="8">The sequence shown here is derived from an EMBL/GenBank/DDBJ whole genome shotgun (WGS) entry which is preliminary data.</text>
</comment>
<evidence type="ECO:0000256" key="7">
    <source>
        <dbReference type="HAMAP-Rule" id="MF_01147"/>
    </source>
</evidence>
<dbReference type="InterPro" id="IPR001640">
    <property type="entry name" value="Lgt"/>
</dbReference>
<keyword evidence="3 7" id="KW-0808">Transferase</keyword>
<sequence>MHPEILQWGVLHVRSYGLLLAVAFLVGTWLALREARRRRLDEDRIVSVVLVALVAGVLGARLLYVLEHVDEFRREWVSVLALWQGGLTLYGGIVAGTVAGLVAARRLGLPRWDVADALAPSLALGTVFGRVGCFLNGCCYGRPTRLPWGVRFPEDSFAGLEFGNAALHPSQLYAAAAGLGLFAVLWALRARLRTPGHLFWLFILLFGLARIPLDLTRAYEPSAELLRIGGQAVTESQLTSAALALFAALMMVRLARERAAVPAPAPPAPPAPAPPDRAP</sequence>
<comment type="similarity">
    <text evidence="1 7">Belongs to the Lgt family.</text>
</comment>
<dbReference type="EMBL" id="DSQF01000012">
    <property type="protein sequence ID" value="HGZ43109.1"/>
    <property type="molecule type" value="Genomic_DNA"/>
</dbReference>
<evidence type="ECO:0000256" key="1">
    <source>
        <dbReference type="ARBA" id="ARBA00007150"/>
    </source>
</evidence>
<keyword evidence="8" id="KW-0449">Lipoprotein</keyword>
<dbReference type="EC" id="2.5.1.145" evidence="7"/>
<feature type="transmembrane region" description="Helical" evidence="7">
    <location>
        <begin position="15"/>
        <end position="32"/>
    </location>
</feature>
<name>A0A832I0Z6_UNCEI</name>
<dbReference type="GO" id="GO:0008961">
    <property type="term" value="F:phosphatidylglycerol-prolipoprotein diacylglyceryl transferase activity"/>
    <property type="evidence" value="ECO:0007669"/>
    <property type="project" value="UniProtKB-UniRule"/>
</dbReference>
<accession>A0A832I0Z6</accession>
<dbReference type="GO" id="GO:0042158">
    <property type="term" value="P:lipoprotein biosynthetic process"/>
    <property type="evidence" value="ECO:0007669"/>
    <property type="project" value="UniProtKB-UniRule"/>
</dbReference>
<keyword evidence="4 7" id="KW-0812">Transmembrane</keyword>
<feature type="transmembrane region" description="Helical" evidence="7">
    <location>
        <begin position="195"/>
        <end position="213"/>
    </location>
</feature>
<evidence type="ECO:0000256" key="2">
    <source>
        <dbReference type="ARBA" id="ARBA00022475"/>
    </source>
</evidence>